<dbReference type="Pfam" id="PF00668">
    <property type="entry name" value="Condensation"/>
    <property type="match status" value="1"/>
</dbReference>
<reference evidence="3 4" key="1">
    <citation type="submission" date="2016-07" db="EMBL/GenBank/DDBJ databases">
        <title>Multiple horizontal gene transfer events from other fungi enriched the ability of initially mycotrophic Trichoderma (Ascomycota) to feed on dead plant biomass.</title>
        <authorList>
            <consortium name="DOE Joint Genome Institute"/>
            <person name="Aerts A."/>
            <person name="Atanasova L."/>
            <person name="Chenthamara K."/>
            <person name="Zhang J."/>
            <person name="Grujic M."/>
            <person name="Henrissat B."/>
            <person name="Kuo A."/>
            <person name="Salamov A."/>
            <person name="Lipzen A."/>
            <person name="Labutti K."/>
            <person name="Barry K."/>
            <person name="Miao Y."/>
            <person name="Rahimi M.J."/>
            <person name="Shen Q."/>
            <person name="Grigoriev I.V."/>
            <person name="Kubicek C.P."/>
            <person name="Druzhinina I.S."/>
        </authorList>
    </citation>
    <scope>NUCLEOTIDE SEQUENCE [LARGE SCALE GENOMIC DNA]</scope>
    <source>
        <strain evidence="3 4">CBS 226.95</strain>
    </source>
</reference>
<dbReference type="Gene3D" id="3.30.559.30">
    <property type="entry name" value="Nonribosomal peptide synthetase, condensation domain"/>
    <property type="match status" value="1"/>
</dbReference>
<dbReference type="GO" id="GO:0005737">
    <property type="term" value="C:cytoplasm"/>
    <property type="evidence" value="ECO:0007669"/>
    <property type="project" value="TreeGrafter"/>
</dbReference>
<accession>A0A2T4AVM4</accession>
<keyword evidence="1" id="KW-0436">Ligase</keyword>
<dbReference type="SUPFAM" id="SSF52777">
    <property type="entry name" value="CoA-dependent acyltransferases"/>
    <property type="match status" value="1"/>
</dbReference>
<dbReference type="RefSeq" id="XP_024780801.1">
    <property type="nucleotide sequence ID" value="XM_024915571.1"/>
</dbReference>
<evidence type="ECO:0000313" key="4">
    <source>
        <dbReference type="Proteomes" id="UP000241690"/>
    </source>
</evidence>
<dbReference type="EMBL" id="KZ679675">
    <property type="protein sequence ID" value="PTB61124.1"/>
    <property type="molecule type" value="Genomic_DNA"/>
</dbReference>
<evidence type="ECO:0000259" key="2">
    <source>
        <dbReference type="Pfam" id="PF00668"/>
    </source>
</evidence>
<sequence length="206" mass="23002">MTAWAVVLDNFVKSSEVCFGYLVSGRDVPVERIEDAVGLYINLVPCKCTILQDSLLQQLLTDVHEDFVRSSPNQSFTLTSSPGGEFQGRSLFNATISFQRDDSSNQEIAPDKTTSLERLWSRDPTEVSYSLTNIGKDQEANILQYDIVLSVADKGDAMLVSLYFYNGRIPETEAKAIAMVFSHVIASIIDEPEHTIQQVLPRYHSC</sequence>
<dbReference type="InterPro" id="IPR001242">
    <property type="entry name" value="Condensation_dom"/>
</dbReference>
<gene>
    <name evidence="3" type="ORF">M431DRAFT_477510</name>
</gene>
<name>A0A2T4AVM4_TRIHA</name>
<dbReference type="STRING" id="983964.A0A2T4AVM4"/>
<dbReference type="GO" id="GO:0031177">
    <property type="term" value="F:phosphopantetheine binding"/>
    <property type="evidence" value="ECO:0007669"/>
    <property type="project" value="TreeGrafter"/>
</dbReference>
<protein>
    <recommendedName>
        <fullName evidence="2">Condensation domain-containing protein</fullName>
    </recommendedName>
</protein>
<dbReference type="GO" id="GO:0044550">
    <property type="term" value="P:secondary metabolite biosynthetic process"/>
    <property type="evidence" value="ECO:0007669"/>
    <property type="project" value="TreeGrafter"/>
</dbReference>
<dbReference type="GO" id="GO:0043041">
    <property type="term" value="P:amino acid activation for nonribosomal peptide biosynthetic process"/>
    <property type="evidence" value="ECO:0007669"/>
    <property type="project" value="TreeGrafter"/>
</dbReference>
<proteinExistence type="predicted"/>
<dbReference type="AlphaFoldDB" id="A0A2T4AVM4"/>
<evidence type="ECO:0000313" key="3">
    <source>
        <dbReference type="EMBL" id="PTB61124.1"/>
    </source>
</evidence>
<dbReference type="GO" id="GO:0016874">
    <property type="term" value="F:ligase activity"/>
    <property type="evidence" value="ECO:0007669"/>
    <property type="project" value="UniProtKB-KW"/>
</dbReference>
<dbReference type="Proteomes" id="UP000241690">
    <property type="component" value="Unassembled WGS sequence"/>
</dbReference>
<dbReference type="GeneID" id="36624140"/>
<dbReference type="PANTHER" id="PTHR45527:SF16">
    <property type="entry name" value="NONRIBOSOMAL PEPTIDE SYNTHASE ATNA-RELATED"/>
    <property type="match status" value="1"/>
</dbReference>
<feature type="domain" description="Condensation" evidence="2">
    <location>
        <begin position="1"/>
        <end position="199"/>
    </location>
</feature>
<organism evidence="3 4">
    <name type="scientific">Trichoderma harzianum CBS 226.95</name>
    <dbReference type="NCBI Taxonomy" id="983964"/>
    <lineage>
        <taxon>Eukaryota</taxon>
        <taxon>Fungi</taxon>
        <taxon>Dikarya</taxon>
        <taxon>Ascomycota</taxon>
        <taxon>Pezizomycotina</taxon>
        <taxon>Sordariomycetes</taxon>
        <taxon>Hypocreomycetidae</taxon>
        <taxon>Hypocreales</taxon>
        <taxon>Hypocreaceae</taxon>
        <taxon>Trichoderma</taxon>
    </lineage>
</organism>
<keyword evidence="4" id="KW-1185">Reference proteome</keyword>
<dbReference type="PANTHER" id="PTHR45527">
    <property type="entry name" value="NONRIBOSOMAL PEPTIDE SYNTHETASE"/>
    <property type="match status" value="1"/>
</dbReference>
<evidence type="ECO:0000256" key="1">
    <source>
        <dbReference type="ARBA" id="ARBA00022598"/>
    </source>
</evidence>